<comment type="caution">
    <text evidence="3">The sequence shown here is derived from an EMBL/GenBank/DDBJ whole genome shotgun (WGS) entry which is preliminary data.</text>
</comment>
<dbReference type="Pfam" id="PF01882">
    <property type="entry name" value="DUF58"/>
    <property type="match status" value="1"/>
</dbReference>
<reference evidence="3" key="1">
    <citation type="submission" date="2023-07" db="EMBL/GenBank/DDBJ databases">
        <title>Genome content predicts the carbon catabolic preferences of heterotrophic bacteria.</title>
        <authorList>
            <person name="Gralka M."/>
        </authorList>
    </citation>
    <scope>NUCLEOTIDE SEQUENCE</scope>
    <source>
        <strain evidence="3">G2M05</strain>
    </source>
</reference>
<proteinExistence type="predicted"/>
<evidence type="ECO:0000313" key="4">
    <source>
        <dbReference type="Proteomes" id="UP001170624"/>
    </source>
</evidence>
<feature type="compositionally biased region" description="Basic and acidic residues" evidence="1">
    <location>
        <begin position="27"/>
        <end position="37"/>
    </location>
</feature>
<dbReference type="PANTHER" id="PTHR33608:SF12">
    <property type="entry name" value="DUF58 DOMAIN-CONTAINING PROTEIN"/>
    <property type="match status" value="1"/>
</dbReference>
<gene>
    <name evidence="3" type="ORF">Q4568_03760</name>
</gene>
<organism evidence="3 4">
    <name type="scientific">Photobacterium sanguinicancri</name>
    <dbReference type="NCBI Taxonomy" id="875932"/>
    <lineage>
        <taxon>Bacteria</taxon>
        <taxon>Pseudomonadati</taxon>
        <taxon>Pseudomonadota</taxon>
        <taxon>Gammaproteobacteria</taxon>
        <taxon>Vibrionales</taxon>
        <taxon>Vibrionaceae</taxon>
        <taxon>Photobacterium</taxon>
    </lineage>
</organism>
<dbReference type="AlphaFoldDB" id="A0AAW7Y1N3"/>
<dbReference type="InterPro" id="IPR036465">
    <property type="entry name" value="vWFA_dom_sf"/>
</dbReference>
<dbReference type="PANTHER" id="PTHR33608">
    <property type="entry name" value="BLL2464 PROTEIN"/>
    <property type="match status" value="1"/>
</dbReference>
<dbReference type="InterPro" id="IPR002881">
    <property type="entry name" value="DUF58"/>
</dbReference>
<feature type="region of interest" description="Disordered" evidence="1">
    <location>
        <begin position="1"/>
        <end position="43"/>
    </location>
</feature>
<dbReference type="EMBL" id="JAUOPU010000002">
    <property type="protein sequence ID" value="MDO6541631.1"/>
    <property type="molecule type" value="Genomic_DNA"/>
</dbReference>
<dbReference type="RefSeq" id="WP_303498401.1">
    <property type="nucleotide sequence ID" value="NZ_JAUOPU010000002.1"/>
</dbReference>
<evidence type="ECO:0000313" key="3">
    <source>
        <dbReference type="EMBL" id="MDO6541631.1"/>
    </source>
</evidence>
<dbReference type="SUPFAM" id="SSF53300">
    <property type="entry name" value="vWA-like"/>
    <property type="match status" value="1"/>
</dbReference>
<evidence type="ECO:0000256" key="1">
    <source>
        <dbReference type="SAM" id="MobiDB-lite"/>
    </source>
</evidence>
<protein>
    <submittedName>
        <fullName evidence="3">DUF58 domain-containing protein</fullName>
    </submittedName>
</protein>
<accession>A0AAW7Y1N3</accession>
<dbReference type="Proteomes" id="UP001170624">
    <property type="component" value="Unassembled WGS sequence"/>
</dbReference>
<feature type="domain" description="DUF58" evidence="2">
    <location>
        <begin position="98"/>
        <end position="280"/>
    </location>
</feature>
<name>A0AAW7Y1N3_9GAMM</name>
<sequence>MFKRKVGSQKADSSRFGSKKVTSKSGDTSKHSSDHSSKYASNHSAKQLDERIYCDYSRLVRLQAQVDGFSFLPQRKAGSALSGRHHSSFRGRGLNFEELRHYQQGDDIRNLDWKVTMRTGKPHVRSYTEEKDRSVILCVDQRSSMFFSSVNMMKSVVAAEIAALTAWRVLKDSDRVGFVISRHDNIEYSMPKRSQANVLSNLNQLAQANQALDVSRQDSPDVGMTALVRLLGRLKCRNNTIIFLSDWSGVTSDDILHLKHLQKHNDVLGVLIADPLESAFVAMHSTAMHSADNASDPSSFTPWVVGDGDYQFNLANRQQMEKARQGLEQHHQLKKQQLLQLMAVQRLPMIELDTQGQHLEQFKRAVGGR</sequence>
<evidence type="ECO:0000259" key="2">
    <source>
        <dbReference type="Pfam" id="PF01882"/>
    </source>
</evidence>